<proteinExistence type="predicted"/>
<dbReference type="AlphaFoldDB" id="A0A8J3J265"/>
<comment type="caution">
    <text evidence="2">The sequence shown here is derived from an EMBL/GenBank/DDBJ whole genome shotgun (WGS) entry which is preliminary data.</text>
</comment>
<reference evidence="2" key="1">
    <citation type="submission" date="2021-01" db="EMBL/GenBank/DDBJ databases">
        <title>Whole genome shotgun sequence of Actinocatenispora rupis NBRC 107355.</title>
        <authorList>
            <person name="Komaki H."/>
            <person name="Tamura T."/>
        </authorList>
    </citation>
    <scope>NUCLEOTIDE SEQUENCE</scope>
    <source>
        <strain evidence="2">NBRC 107355</strain>
    </source>
</reference>
<dbReference type="Proteomes" id="UP000612808">
    <property type="component" value="Unassembled WGS sequence"/>
</dbReference>
<feature type="transmembrane region" description="Helical" evidence="1">
    <location>
        <begin position="109"/>
        <end position="129"/>
    </location>
</feature>
<evidence type="ECO:0000256" key="1">
    <source>
        <dbReference type="SAM" id="Phobius"/>
    </source>
</evidence>
<evidence type="ECO:0000313" key="2">
    <source>
        <dbReference type="EMBL" id="GID10637.1"/>
    </source>
</evidence>
<feature type="transmembrane region" description="Helical" evidence="1">
    <location>
        <begin position="175"/>
        <end position="196"/>
    </location>
</feature>
<keyword evidence="1" id="KW-0472">Membrane</keyword>
<keyword evidence="3" id="KW-1185">Reference proteome</keyword>
<evidence type="ECO:0000313" key="3">
    <source>
        <dbReference type="Proteomes" id="UP000612808"/>
    </source>
</evidence>
<feature type="transmembrane region" description="Helical" evidence="1">
    <location>
        <begin position="135"/>
        <end position="154"/>
    </location>
</feature>
<feature type="transmembrane region" description="Helical" evidence="1">
    <location>
        <begin position="61"/>
        <end position="88"/>
    </location>
</feature>
<keyword evidence="1" id="KW-1133">Transmembrane helix</keyword>
<name>A0A8J3J265_9ACTN</name>
<sequence>MVQVLPMRPATVGELLDASVVLLRRCGLPLLLLGLVLAAAQQALSVALSAATPGGPLRPAWWVWLAVWLGTESTVLAVLAAPASVGAVRALLGEPAGRRTLLTAPGRRWFGVLLAAAVLGPCATVAALLCGLPWLFLYAVTGLVVPVIVADRAGASAVTRPFRLVFRGSGRVAGIRLLGYVGWLAIRLAVGYAGVLLLSSYESDLLSALPWVVVDAVAYPALACLDACVHLENRMRIEGLDLALAGSDRPRAVVEAVG</sequence>
<feature type="transmembrane region" description="Helical" evidence="1">
    <location>
        <begin position="208"/>
        <end position="229"/>
    </location>
</feature>
<keyword evidence="1" id="KW-0812">Transmembrane</keyword>
<organism evidence="2 3">
    <name type="scientific">Actinocatenispora rupis</name>
    <dbReference type="NCBI Taxonomy" id="519421"/>
    <lineage>
        <taxon>Bacteria</taxon>
        <taxon>Bacillati</taxon>
        <taxon>Actinomycetota</taxon>
        <taxon>Actinomycetes</taxon>
        <taxon>Micromonosporales</taxon>
        <taxon>Micromonosporaceae</taxon>
        <taxon>Actinocatenispora</taxon>
    </lineage>
</organism>
<dbReference type="RefSeq" id="WP_239076491.1">
    <property type="nucleotide sequence ID" value="NZ_BAAAZM010000003.1"/>
</dbReference>
<dbReference type="EMBL" id="BOMB01000008">
    <property type="protein sequence ID" value="GID10637.1"/>
    <property type="molecule type" value="Genomic_DNA"/>
</dbReference>
<protein>
    <submittedName>
        <fullName evidence="2">Uncharacterized protein</fullName>
    </submittedName>
</protein>
<accession>A0A8J3J265</accession>
<gene>
    <name evidence="2" type="ORF">Aru02nite_15260</name>
</gene>